<evidence type="ECO:0000259" key="7">
    <source>
        <dbReference type="Pfam" id="PF00441"/>
    </source>
</evidence>
<evidence type="ECO:0000256" key="5">
    <source>
        <dbReference type="ARBA" id="ARBA00023002"/>
    </source>
</evidence>
<name>A0A2R6AUP9_9ARCH</name>
<dbReference type="Gene3D" id="1.10.540.10">
    <property type="entry name" value="Acyl-CoA dehydrogenase/oxidase, N-terminal domain"/>
    <property type="match status" value="1"/>
</dbReference>
<gene>
    <name evidence="10" type="ORF">B9Q08_05550</name>
</gene>
<dbReference type="InterPro" id="IPR009100">
    <property type="entry name" value="AcylCoA_DH/oxidase_NM_dom_sf"/>
</dbReference>
<organism evidence="10 11">
    <name type="scientific">Candidatus Marsarchaeota G2 archaeon ECH_B_SAG-M15</name>
    <dbReference type="NCBI Taxonomy" id="1978162"/>
    <lineage>
        <taxon>Archaea</taxon>
        <taxon>Candidatus Marsarchaeota</taxon>
        <taxon>Candidatus Marsarchaeota group 2</taxon>
    </lineage>
</organism>
<accession>A0A2R6AUP9</accession>
<dbReference type="InterPro" id="IPR009075">
    <property type="entry name" value="AcylCo_DH/oxidase_C"/>
</dbReference>
<comment type="similarity">
    <text evidence="2 6">Belongs to the acyl-CoA dehydrogenase family.</text>
</comment>
<sequence length="388" mass="43004">MPLGFDFDEEQELFRSSVAEFARKNLTKENIKKWDRDARFTKELYEKLAEIGLAGISIPPEYGGQGADSVTTGIAVEELSKVDFNVGNLLIIDNILSGGIIASYANEKLKSDILPKLCSGQIHLGIALTEPHTGSDAANISTLAKKHDGYYVLNGEKASISMVGVASYFTLFAKTAPELGSKGISAFLLPVDAEGVQPYYFDDLGYRPLRRGGLILKDVRLPEENLMGGDNNGFKIVMQQFDYSKTLLALSCVGAALGALDDAVEYARNRKAFGQPILKFEGVQFRLVEHYTKLEAARLLCYRTLWLRDKGKRITKEAAMCKWWAPRLAVEAIHDALLTMGNPAYSTDFPQEKRLRDVIGIEIGDGTAEIQKIVVAREMFGREFIPYK</sequence>
<dbReference type="EMBL" id="NEXJ01000098">
    <property type="protein sequence ID" value="PSN90058.1"/>
    <property type="molecule type" value="Genomic_DNA"/>
</dbReference>
<dbReference type="AlphaFoldDB" id="A0A2R6AUP9"/>
<feature type="domain" description="Acyl-CoA oxidase/dehydrogenase middle" evidence="8">
    <location>
        <begin position="126"/>
        <end position="219"/>
    </location>
</feature>
<proteinExistence type="inferred from homology"/>
<dbReference type="PIRSF" id="PIRSF016578">
    <property type="entry name" value="HsaA"/>
    <property type="match status" value="1"/>
</dbReference>
<dbReference type="PANTHER" id="PTHR43884:SF37">
    <property type="entry name" value="ACYL-COA DEHYDROGENASE"/>
    <property type="match status" value="1"/>
</dbReference>
<dbReference type="FunFam" id="1.20.140.10:FF:000001">
    <property type="entry name" value="Acyl-CoA dehydrogenase"/>
    <property type="match status" value="1"/>
</dbReference>
<evidence type="ECO:0000256" key="4">
    <source>
        <dbReference type="ARBA" id="ARBA00022827"/>
    </source>
</evidence>
<dbReference type="Gene3D" id="1.20.140.10">
    <property type="entry name" value="Butyryl-CoA Dehydrogenase, subunit A, domain 3"/>
    <property type="match status" value="1"/>
</dbReference>
<reference evidence="10 11" key="1">
    <citation type="submission" date="2017-04" db="EMBL/GenBank/DDBJ databases">
        <title>Novel microbial lineages endemic to geothermal iron-oxide mats fill important gaps in the evolutionary history of Archaea.</title>
        <authorList>
            <person name="Jay Z.J."/>
            <person name="Beam J.P."/>
            <person name="Dlakic M."/>
            <person name="Rusch D.B."/>
            <person name="Kozubal M.A."/>
            <person name="Inskeep W.P."/>
        </authorList>
    </citation>
    <scope>NUCLEOTIDE SEQUENCE [LARGE SCALE GENOMIC DNA]</scope>
    <source>
        <strain evidence="10">ECH_B_SAG-M15</strain>
    </source>
</reference>
<feature type="domain" description="Acyl-CoA dehydrogenase/oxidase C-terminal" evidence="7">
    <location>
        <begin position="231"/>
        <end position="379"/>
    </location>
</feature>
<keyword evidence="4 6" id="KW-0274">FAD</keyword>
<dbReference type="InterPro" id="IPR036250">
    <property type="entry name" value="AcylCo_DH-like_C"/>
</dbReference>
<protein>
    <recommendedName>
        <fullName evidence="12">Acyl-CoA dehydrogenase</fullName>
    </recommendedName>
</protein>
<evidence type="ECO:0000259" key="8">
    <source>
        <dbReference type="Pfam" id="PF02770"/>
    </source>
</evidence>
<dbReference type="GO" id="GO:0050660">
    <property type="term" value="F:flavin adenine dinucleotide binding"/>
    <property type="evidence" value="ECO:0007669"/>
    <property type="project" value="InterPro"/>
</dbReference>
<dbReference type="Pfam" id="PF02770">
    <property type="entry name" value="Acyl-CoA_dh_M"/>
    <property type="match status" value="1"/>
</dbReference>
<evidence type="ECO:0000256" key="2">
    <source>
        <dbReference type="ARBA" id="ARBA00009347"/>
    </source>
</evidence>
<dbReference type="InterPro" id="IPR006091">
    <property type="entry name" value="Acyl-CoA_Oxase/DH_mid-dom"/>
</dbReference>
<evidence type="ECO:0008006" key="12">
    <source>
        <dbReference type="Google" id="ProtNLM"/>
    </source>
</evidence>
<dbReference type="PANTHER" id="PTHR43884">
    <property type="entry name" value="ACYL-COA DEHYDROGENASE"/>
    <property type="match status" value="1"/>
</dbReference>
<evidence type="ECO:0000256" key="6">
    <source>
        <dbReference type="RuleBase" id="RU362125"/>
    </source>
</evidence>
<feature type="domain" description="Acyl-CoA dehydrogenase/oxidase N-terminal" evidence="9">
    <location>
        <begin position="9"/>
        <end position="121"/>
    </location>
</feature>
<keyword evidence="3 6" id="KW-0285">Flavoprotein</keyword>
<dbReference type="Pfam" id="PF02771">
    <property type="entry name" value="Acyl-CoA_dh_N"/>
    <property type="match status" value="1"/>
</dbReference>
<dbReference type="InterPro" id="IPR013786">
    <property type="entry name" value="AcylCoA_DH/ox_N"/>
</dbReference>
<evidence type="ECO:0000256" key="1">
    <source>
        <dbReference type="ARBA" id="ARBA00001974"/>
    </source>
</evidence>
<comment type="caution">
    <text evidence="10">The sequence shown here is derived from an EMBL/GenBank/DDBJ whole genome shotgun (WGS) entry which is preliminary data.</text>
</comment>
<dbReference type="SUPFAM" id="SSF56645">
    <property type="entry name" value="Acyl-CoA dehydrogenase NM domain-like"/>
    <property type="match status" value="1"/>
</dbReference>
<dbReference type="InterPro" id="IPR037069">
    <property type="entry name" value="AcylCoA_DH/ox_N_sf"/>
</dbReference>
<dbReference type="Gene3D" id="2.40.110.10">
    <property type="entry name" value="Butyryl-CoA Dehydrogenase, subunit A, domain 2"/>
    <property type="match status" value="1"/>
</dbReference>
<dbReference type="GO" id="GO:0003995">
    <property type="term" value="F:acyl-CoA dehydrogenase activity"/>
    <property type="evidence" value="ECO:0007669"/>
    <property type="project" value="TreeGrafter"/>
</dbReference>
<evidence type="ECO:0000256" key="3">
    <source>
        <dbReference type="ARBA" id="ARBA00022630"/>
    </source>
</evidence>
<dbReference type="InterPro" id="IPR046373">
    <property type="entry name" value="Acyl-CoA_Oxase/DH_mid-dom_sf"/>
</dbReference>
<comment type="cofactor">
    <cofactor evidence="1 6">
        <name>FAD</name>
        <dbReference type="ChEBI" id="CHEBI:57692"/>
    </cofactor>
</comment>
<evidence type="ECO:0000313" key="11">
    <source>
        <dbReference type="Proteomes" id="UP000240490"/>
    </source>
</evidence>
<keyword evidence="5 6" id="KW-0560">Oxidoreductase</keyword>
<evidence type="ECO:0000313" key="10">
    <source>
        <dbReference type="EMBL" id="PSN90058.1"/>
    </source>
</evidence>
<evidence type="ECO:0000259" key="9">
    <source>
        <dbReference type="Pfam" id="PF02771"/>
    </source>
</evidence>
<dbReference type="SUPFAM" id="SSF47203">
    <property type="entry name" value="Acyl-CoA dehydrogenase C-terminal domain-like"/>
    <property type="match status" value="1"/>
</dbReference>
<dbReference type="Proteomes" id="UP000240490">
    <property type="component" value="Unassembled WGS sequence"/>
</dbReference>
<dbReference type="Pfam" id="PF00441">
    <property type="entry name" value="Acyl-CoA_dh_1"/>
    <property type="match status" value="1"/>
</dbReference>